<dbReference type="InterPro" id="IPR050300">
    <property type="entry name" value="GDXG_lipolytic_enzyme"/>
</dbReference>
<dbReference type="InterPro" id="IPR013094">
    <property type="entry name" value="AB_hydrolase_3"/>
</dbReference>
<organism evidence="3 4">
    <name type="scientific">Litoreibacter roseus</name>
    <dbReference type="NCBI Taxonomy" id="2601869"/>
    <lineage>
        <taxon>Bacteria</taxon>
        <taxon>Pseudomonadati</taxon>
        <taxon>Pseudomonadota</taxon>
        <taxon>Alphaproteobacteria</taxon>
        <taxon>Rhodobacterales</taxon>
        <taxon>Roseobacteraceae</taxon>
        <taxon>Litoreibacter</taxon>
    </lineage>
</organism>
<keyword evidence="1" id="KW-0378">Hydrolase</keyword>
<proteinExistence type="predicted"/>
<reference evidence="3 4" key="1">
    <citation type="submission" date="2019-12" db="EMBL/GenBank/DDBJ databases">
        <title>Litoreibacter badius sp. nov., a novel bacteriochlorophyll a-containing bacterium in the genus Litoreibacter.</title>
        <authorList>
            <person name="Kanamuro M."/>
            <person name="Takabe Y."/>
            <person name="Mori K."/>
            <person name="Takaichi S."/>
            <person name="Hanada S."/>
        </authorList>
    </citation>
    <scope>NUCLEOTIDE SEQUENCE [LARGE SCALE GENOMIC DNA]</scope>
    <source>
        <strain evidence="3 4">K6</strain>
    </source>
</reference>
<evidence type="ECO:0000313" key="3">
    <source>
        <dbReference type="EMBL" id="GFE65231.1"/>
    </source>
</evidence>
<keyword evidence="4" id="KW-1185">Reference proteome</keyword>
<evidence type="ECO:0000313" key="4">
    <source>
        <dbReference type="Proteomes" id="UP000436822"/>
    </source>
</evidence>
<gene>
    <name evidence="3" type="ORF">KIN_23050</name>
</gene>
<evidence type="ECO:0000256" key="1">
    <source>
        <dbReference type="ARBA" id="ARBA00022801"/>
    </source>
</evidence>
<dbReference type="OrthoDB" id="9771666at2"/>
<evidence type="ECO:0000259" key="2">
    <source>
        <dbReference type="Pfam" id="PF07859"/>
    </source>
</evidence>
<dbReference type="Proteomes" id="UP000436822">
    <property type="component" value="Unassembled WGS sequence"/>
</dbReference>
<name>A0A6N6JFU8_9RHOB</name>
<dbReference type="PANTHER" id="PTHR48081">
    <property type="entry name" value="AB HYDROLASE SUPERFAMILY PROTEIN C4A8.06C"/>
    <property type="match status" value="1"/>
</dbReference>
<dbReference type="PANTHER" id="PTHR48081:SF33">
    <property type="entry name" value="KYNURENINE FORMAMIDASE"/>
    <property type="match status" value="1"/>
</dbReference>
<sequence>MTSAQEKRDLAYENGGFIPDAAAYGDRWPRAAAAFRAARRCDLDVSYGDHPRAAYDLFWPEGTPKGLMVFVHGGYWKARAKSDWSHFAAGGLERGYAVVLPGYPLAPEVRISEITQHIARAITAAAAQVAGPIALTGHSAGGHLVARMAMPGVLTEDVAGRIFTSVPISPVSDLRPLVDLSMNAELRLDAVEAAAESPILGLPLPHIAVTPIVGAEERPVFLDQARWLAEAWGTPQIILPGRHHFDVIDALMDPDSRMMRALLG</sequence>
<accession>A0A6N6JFU8</accession>
<dbReference type="Pfam" id="PF07859">
    <property type="entry name" value="Abhydrolase_3"/>
    <property type="match status" value="1"/>
</dbReference>
<protein>
    <submittedName>
        <fullName evidence="3">Esterase</fullName>
    </submittedName>
</protein>
<comment type="caution">
    <text evidence="3">The sequence shown here is derived from an EMBL/GenBank/DDBJ whole genome shotgun (WGS) entry which is preliminary data.</text>
</comment>
<dbReference type="GO" id="GO:0016787">
    <property type="term" value="F:hydrolase activity"/>
    <property type="evidence" value="ECO:0007669"/>
    <property type="project" value="UniProtKB-KW"/>
</dbReference>
<dbReference type="Gene3D" id="3.40.50.1820">
    <property type="entry name" value="alpha/beta hydrolase"/>
    <property type="match status" value="1"/>
</dbReference>
<feature type="domain" description="Alpha/beta hydrolase fold-3" evidence="2">
    <location>
        <begin position="68"/>
        <end position="177"/>
    </location>
</feature>
<dbReference type="EMBL" id="BLJE01000002">
    <property type="protein sequence ID" value="GFE65231.1"/>
    <property type="molecule type" value="Genomic_DNA"/>
</dbReference>
<dbReference type="RefSeq" id="WP_159807002.1">
    <property type="nucleotide sequence ID" value="NZ_BLJE01000002.1"/>
</dbReference>
<dbReference type="SUPFAM" id="SSF53474">
    <property type="entry name" value="alpha/beta-Hydrolases"/>
    <property type="match status" value="1"/>
</dbReference>
<dbReference type="InterPro" id="IPR029058">
    <property type="entry name" value="AB_hydrolase_fold"/>
</dbReference>
<dbReference type="AlphaFoldDB" id="A0A6N6JFU8"/>